<dbReference type="KEGG" id="dgo:DGo_PB0477"/>
<proteinExistence type="predicted"/>
<sequence>MTPELAPHLRPATEREIEDSIRALFLQAGWYPVKTEAGMVKRGHGLKRGHLPPGFPDLTVLRRLPGTPLCLAALIEVKTATGTLEPSQVERHAELRTLGLSPQIIRDTEAATALIAEGHRLAALLGSAQ</sequence>
<dbReference type="InterPro" id="IPR011856">
    <property type="entry name" value="tRNA_endonuc-like_dom_sf"/>
</dbReference>
<organism evidence="1 2">
    <name type="scientific">Deinococcus gobiensis (strain DSM 21396 / JCM 16679 / CGMCC 1.7299 / I-0)</name>
    <dbReference type="NCBI Taxonomy" id="745776"/>
    <lineage>
        <taxon>Bacteria</taxon>
        <taxon>Thermotogati</taxon>
        <taxon>Deinococcota</taxon>
        <taxon>Deinococci</taxon>
        <taxon>Deinococcales</taxon>
        <taxon>Deinococcaceae</taxon>
        <taxon>Deinococcus</taxon>
    </lineage>
</organism>
<geneLocation type="plasmid" evidence="1 2">
    <name>P2</name>
</geneLocation>
<dbReference type="OrthoDB" id="71176at2"/>
<keyword evidence="2" id="KW-1185">Reference proteome</keyword>
<dbReference type="PATRIC" id="fig|745776.4.peg.3766"/>
<name>H8H2J9_DEIGI</name>
<dbReference type="RefSeq" id="WP_014686838.1">
    <property type="nucleotide sequence ID" value="NC_017791.1"/>
</dbReference>
<keyword evidence="1" id="KW-0614">Plasmid</keyword>
<dbReference type="GO" id="GO:0003676">
    <property type="term" value="F:nucleic acid binding"/>
    <property type="evidence" value="ECO:0007669"/>
    <property type="project" value="InterPro"/>
</dbReference>
<evidence type="ECO:0000313" key="1">
    <source>
        <dbReference type="EMBL" id="AFD27746.1"/>
    </source>
</evidence>
<dbReference type="Proteomes" id="UP000007575">
    <property type="component" value="Plasmid P2"/>
</dbReference>
<evidence type="ECO:0000313" key="2">
    <source>
        <dbReference type="Proteomes" id="UP000007575"/>
    </source>
</evidence>
<gene>
    <name evidence="1" type="ordered locus">DGo_PB0477</name>
</gene>
<dbReference type="Gene3D" id="3.40.1350.10">
    <property type="match status" value="1"/>
</dbReference>
<protein>
    <submittedName>
        <fullName evidence="1">Uncharacterized protein</fullName>
    </submittedName>
</protein>
<accession>H8H2J9</accession>
<dbReference type="EMBL" id="CP002193">
    <property type="protein sequence ID" value="AFD27746.1"/>
    <property type="molecule type" value="Genomic_DNA"/>
</dbReference>
<dbReference type="HOGENOM" id="CLU_142751_0_0_0"/>
<reference evidence="1 2" key="1">
    <citation type="journal article" date="2012" name="PLoS ONE">
        <title>Genome sequence and transcriptome analysis of the radioresistant bacterium Deinococcus gobiensis: insights into the extreme environmental adaptations.</title>
        <authorList>
            <person name="Yuan M."/>
            <person name="Chen M."/>
            <person name="Zhang W."/>
            <person name="Lu W."/>
            <person name="Wang J."/>
            <person name="Yang M."/>
            <person name="Zhao P."/>
            <person name="Tang R."/>
            <person name="Li X."/>
            <person name="Hao Y."/>
            <person name="Zhou Z."/>
            <person name="Zhan Y."/>
            <person name="Yu H."/>
            <person name="Teng C."/>
            <person name="Yan Y."/>
            <person name="Ping S."/>
            <person name="Wang Y."/>
            <person name="Lin M."/>
        </authorList>
    </citation>
    <scope>NUCLEOTIDE SEQUENCE [LARGE SCALE GENOMIC DNA]</scope>
    <source>
        <strain evidence="2">DSM 21396 / JCM 16679 / CGMCC 1.7299 / I-0</strain>
        <plasmid evidence="1">P2</plasmid>
    </source>
</reference>
<dbReference type="AlphaFoldDB" id="H8H2J9"/>